<keyword evidence="3" id="KW-0238">DNA-binding</keyword>
<sequence length="308" mass="34108">MHVLARAPSPIQSLRKRWLLVAKKTGLGKGLGLLVGEADAETAGMRPDSTLPIEKVKPNKGQPRKSFKAEELAELTDSIKQNGILQPLLVRKVGAEYEIVAGERRYQAARAAGLKEVPVVIREISDDEVFKLALIENLQRSDLTPLEEARGYRQLIKDKGLTQEELAKALSKSRSAITNTLRLLDLPKEVQELVDEGSLSAGHARAILSVPSEEGRIKLARKVVDERLSVRQTESLAPLFSVTETTERAVRVPVPQSFKRAARQMRLALDTNVRVKNVRGKNKIEIEFSDEEQLAHIVDLLAGPDAWS</sequence>
<dbReference type="CDD" id="cd16393">
    <property type="entry name" value="SPO0J_N"/>
    <property type="match status" value="1"/>
</dbReference>
<keyword evidence="2" id="KW-0159">Chromosome partition</keyword>
<dbReference type="GO" id="GO:0007059">
    <property type="term" value="P:chromosome segregation"/>
    <property type="evidence" value="ECO:0007669"/>
    <property type="project" value="UniProtKB-KW"/>
</dbReference>
<organism evidence="6 7">
    <name type="scientific">Candidatus Olsenella pullistercoris</name>
    <dbReference type="NCBI Taxonomy" id="2838712"/>
    <lineage>
        <taxon>Bacteria</taxon>
        <taxon>Bacillati</taxon>
        <taxon>Actinomycetota</taxon>
        <taxon>Coriobacteriia</taxon>
        <taxon>Coriobacteriales</taxon>
        <taxon>Atopobiaceae</taxon>
        <taxon>Olsenella</taxon>
    </lineage>
</organism>
<reference evidence="6" key="1">
    <citation type="journal article" date="2021" name="PeerJ">
        <title>Extensive microbial diversity within the chicken gut microbiome revealed by metagenomics and culture.</title>
        <authorList>
            <person name="Gilroy R."/>
            <person name="Ravi A."/>
            <person name="Getino M."/>
            <person name="Pursley I."/>
            <person name="Horton D.L."/>
            <person name="Alikhan N.F."/>
            <person name="Baker D."/>
            <person name="Gharbi K."/>
            <person name="Hall N."/>
            <person name="Watson M."/>
            <person name="Adriaenssens E.M."/>
            <person name="Foster-Nyarko E."/>
            <person name="Jarju S."/>
            <person name="Secka A."/>
            <person name="Antonio M."/>
            <person name="Oren A."/>
            <person name="Chaudhuri R.R."/>
            <person name="La Ragione R."/>
            <person name="Hildebrand F."/>
            <person name="Pallen M.J."/>
        </authorList>
    </citation>
    <scope>NUCLEOTIDE SEQUENCE</scope>
    <source>
        <strain evidence="6">ChiHjej12B11-14209</strain>
    </source>
</reference>
<dbReference type="NCBIfam" id="TIGR00180">
    <property type="entry name" value="parB_part"/>
    <property type="match status" value="1"/>
</dbReference>
<gene>
    <name evidence="6" type="ORF">IAA19_07590</name>
</gene>
<dbReference type="InterPro" id="IPR004437">
    <property type="entry name" value="ParB/RepB/Spo0J"/>
</dbReference>
<evidence type="ECO:0000256" key="2">
    <source>
        <dbReference type="ARBA" id="ARBA00022829"/>
    </source>
</evidence>
<dbReference type="InterPro" id="IPR036086">
    <property type="entry name" value="ParB/Sulfiredoxin_sf"/>
</dbReference>
<dbReference type="InterPro" id="IPR001387">
    <property type="entry name" value="Cro/C1-type_HTH"/>
</dbReference>
<dbReference type="Pfam" id="PF02195">
    <property type="entry name" value="ParB_N"/>
    <property type="match status" value="1"/>
</dbReference>
<evidence type="ECO:0000313" key="6">
    <source>
        <dbReference type="EMBL" id="HIZ46860.1"/>
    </source>
</evidence>
<dbReference type="Gene3D" id="1.10.10.2830">
    <property type="match status" value="1"/>
</dbReference>
<evidence type="ECO:0000256" key="1">
    <source>
        <dbReference type="ARBA" id="ARBA00006295"/>
    </source>
</evidence>
<evidence type="ECO:0000259" key="5">
    <source>
        <dbReference type="PROSITE" id="PS50943"/>
    </source>
</evidence>
<dbReference type="GO" id="GO:0005694">
    <property type="term" value="C:chromosome"/>
    <property type="evidence" value="ECO:0007669"/>
    <property type="project" value="TreeGrafter"/>
</dbReference>
<comment type="caution">
    <text evidence="6">The sequence shown here is derived from an EMBL/GenBank/DDBJ whole genome shotgun (WGS) entry which is preliminary data.</text>
</comment>
<dbReference type="Gene3D" id="3.90.1530.30">
    <property type="match status" value="1"/>
</dbReference>
<dbReference type="SUPFAM" id="SSF110849">
    <property type="entry name" value="ParB/Sulfiredoxin"/>
    <property type="match status" value="1"/>
</dbReference>
<dbReference type="GO" id="GO:0045881">
    <property type="term" value="P:positive regulation of sporulation resulting in formation of a cellular spore"/>
    <property type="evidence" value="ECO:0007669"/>
    <property type="project" value="TreeGrafter"/>
</dbReference>
<dbReference type="PROSITE" id="PS50943">
    <property type="entry name" value="HTH_CROC1"/>
    <property type="match status" value="1"/>
</dbReference>
<dbReference type="EMBL" id="DXBM01000063">
    <property type="protein sequence ID" value="HIZ46860.1"/>
    <property type="molecule type" value="Genomic_DNA"/>
</dbReference>
<dbReference type="CDD" id="cd00093">
    <property type="entry name" value="HTH_XRE"/>
    <property type="match status" value="1"/>
</dbReference>
<feature type="region of interest" description="Disordered" evidence="4">
    <location>
        <begin position="45"/>
        <end position="65"/>
    </location>
</feature>
<dbReference type="PANTHER" id="PTHR33375:SF1">
    <property type="entry name" value="CHROMOSOME-PARTITIONING PROTEIN PARB-RELATED"/>
    <property type="match status" value="1"/>
</dbReference>
<dbReference type="Proteomes" id="UP000824062">
    <property type="component" value="Unassembled WGS sequence"/>
</dbReference>
<dbReference type="SMART" id="SM00470">
    <property type="entry name" value="ParB"/>
    <property type="match status" value="1"/>
</dbReference>
<dbReference type="InterPro" id="IPR041468">
    <property type="entry name" value="HTH_ParB/Spo0J"/>
</dbReference>
<protein>
    <submittedName>
        <fullName evidence="6">ParB/RepB/Spo0J family partition protein</fullName>
    </submittedName>
</protein>
<name>A0A9D2F0D6_9ACTN</name>
<dbReference type="AlphaFoldDB" id="A0A9D2F0D6"/>
<feature type="domain" description="HTH cro/C1-type" evidence="5">
    <location>
        <begin position="153"/>
        <end position="179"/>
    </location>
</feature>
<dbReference type="FunFam" id="1.10.10.2830:FF:000001">
    <property type="entry name" value="Chromosome partitioning protein ParB"/>
    <property type="match status" value="1"/>
</dbReference>
<evidence type="ECO:0000256" key="4">
    <source>
        <dbReference type="SAM" id="MobiDB-lite"/>
    </source>
</evidence>
<dbReference type="FunFam" id="3.90.1530.30:FF:000001">
    <property type="entry name" value="Chromosome partitioning protein ParB"/>
    <property type="match status" value="1"/>
</dbReference>
<dbReference type="Pfam" id="PF17762">
    <property type="entry name" value="HTH_ParB"/>
    <property type="match status" value="1"/>
</dbReference>
<dbReference type="InterPro" id="IPR003115">
    <property type="entry name" value="ParB_N"/>
</dbReference>
<reference evidence="6" key="2">
    <citation type="submission" date="2021-04" db="EMBL/GenBank/DDBJ databases">
        <authorList>
            <person name="Gilroy R."/>
        </authorList>
    </citation>
    <scope>NUCLEOTIDE SEQUENCE</scope>
    <source>
        <strain evidence="6">ChiHjej12B11-14209</strain>
    </source>
</reference>
<evidence type="ECO:0000256" key="3">
    <source>
        <dbReference type="ARBA" id="ARBA00023125"/>
    </source>
</evidence>
<dbReference type="SUPFAM" id="SSF109709">
    <property type="entry name" value="KorB DNA-binding domain-like"/>
    <property type="match status" value="1"/>
</dbReference>
<accession>A0A9D2F0D6</accession>
<dbReference type="GO" id="GO:0003677">
    <property type="term" value="F:DNA binding"/>
    <property type="evidence" value="ECO:0007669"/>
    <property type="project" value="UniProtKB-KW"/>
</dbReference>
<comment type="similarity">
    <text evidence="1">Belongs to the ParB family.</text>
</comment>
<proteinExistence type="inferred from homology"/>
<evidence type="ECO:0000313" key="7">
    <source>
        <dbReference type="Proteomes" id="UP000824062"/>
    </source>
</evidence>
<dbReference type="PANTHER" id="PTHR33375">
    <property type="entry name" value="CHROMOSOME-PARTITIONING PROTEIN PARB-RELATED"/>
    <property type="match status" value="1"/>
</dbReference>
<dbReference type="InterPro" id="IPR050336">
    <property type="entry name" value="Chromosome_partition/occlusion"/>
</dbReference>